<evidence type="ECO:0000313" key="4">
    <source>
        <dbReference type="Proteomes" id="UP000261295"/>
    </source>
</evidence>
<protein>
    <submittedName>
        <fullName evidence="3">Gfo/Idh/MocA family oxidoreductase</fullName>
    </submittedName>
</protein>
<dbReference type="Gene3D" id="3.40.50.720">
    <property type="entry name" value="NAD(P)-binding Rossmann-like Domain"/>
    <property type="match status" value="1"/>
</dbReference>
<feature type="domain" description="Gfo/Idh/MocA-like oxidoreductase N-terminal" evidence="1">
    <location>
        <begin position="5"/>
        <end position="125"/>
    </location>
</feature>
<name>A0A3E4XNJ2_BACUN</name>
<reference evidence="3 4" key="1">
    <citation type="submission" date="2018-08" db="EMBL/GenBank/DDBJ databases">
        <title>A genome reference for cultivated species of the human gut microbiota.</title>
        <authorList>
            <person name="Zou Y."/>
            <person name="Xue W."/>
            <person name="Luo G."/>
        </authorList>
    </citation>
    <scope>NUCLEOTIDE SEQUENCE [LARGE SCALE GENOMIC DNA]</scope>
    <source>
        <strain evidence="3 4">OM07-9</strain>
    </source>
</reference>
<dbReference type="RefSeq" id="WP_117749153.1">
    <property type="nucleotide sequence ID" value="NZ_QSTL01000004.1"/>
</dbReference>
<dbReference type="InterPro" id="IPR000683">
    <property type="entry name" value="Gfo/Idh/MocA-like_OxRdtase_N"/>
</dbReference>
<feature type="domain" description="Gfo/Idh/MocA-like oxidoreductase C-terminal" evidence="2">
    <location>
        <begin position="142"/>
        <end position="254"/>
    </location>
</feature>
<evidence type="ECO:0000259" key="1">
    <source>
        <dbReference type="Pfam" id="PF01408"/>
    </source>
</evidence>
<dbReference type="SUPFAM" id="SSF51735">
    <property type="entry name" value="NAD(P)-binding Rossmann-fold domains"/>
    <property type="match status" value="1"/>
</dbReference>
<dbReference type="InterPro" id="IPR052515">
    <property type="entry name" value="Gfo/Idh/MocA_Oxidoreductase"/>
</dbReference>
<dbReference type="Proteomes" id="UP000261295">
    <property type="component" value="Unassembled WGS sequence"/>
</dbReference>
<dbReference type="InterPro" id="IPR004104">
    <property type="entry name" value="Gfo/Idh/MocA-like_OxRdtase_C"/>
</dbReference>
<dbReference type="AlphaFoldDB" id="A0A3E4XNJ2"/>
<gene>
    <name evidence="3" type="ORF">DXC07_06795</name>
</gene>
<dbReference type="GO" id="GO:0000166">
    <property type="term" value="F:nucleotide binding"/>
    <property type="evidence" value="ECO:0007669"/>
    <property type="project" value="InterPro"/>
</dbReference>
<accession>A0A3E4XNJ2</accession>
<comment type="caution">
    <text evidence="3">The sequence shown here is derived from an EMBL/GenBank/DDBJ whole genome shotgun (WGS) entry which is preliminary data.</text>
</comment>
<dbReference type="PANTHER" id="PTHR43249:SF1">
    <property type="entry name" value="D-GLUCOSIDE 3-DEHYDROGENASE"/>
    <property type="match status" value="1"/>
</dbReference>
<evidence type="ECO:0000313" key="3">
    <source>
        <dbReference type="EMBL" id="RGM56641.1"/>
    </source>
</evidence>
<dbReference type="InterPro" id="IPR036291">
    <property type="entry name" value="NAD(P)-bd_dom_sf"/>
</dbReference>
<dbReference type="Pfam" id="PF01408">
    <property type="entry name" value="GFO_IDH_MocA"/>
    <property type="match status" value="1"/>
</dbReference>
<dbReference type="Pfam" id="PF02894">
    <property type="entry name" value="GFO_IDH_MocA_C"/>
    <property type="match status" value="1"/>
</dbReference>
<dbReference type="PANTHER" id="PTHR43249">
    <property type="entry name" value="UDP-N-ACETYL-2-AMINO-2-DEOXY-D-GLUCURONATE OXIDASE"/>
    <property type="match status" value="1"/>
</dbReference>
<sequence length="327" mass="37225">MAGKNFTLIGVAGYIAPRHIKAIADTGNNLTAAYDCFDSVGRLDSSFPECYFFTENEQFARFCSKQMKTDNPLHYTSICTPNHTHETFIRYGLRLGTDVICEKPLVLNPDTIDKLMDIEKETGHKAYTILQLRLHDSIVALKKKVDEGPKDKIHDVDLTYITSRGKWYYASWKGDIRKSGGIATNIGVHFYDMLQWIFGPVKQNIVHVMSFDRVAGYLELEKARVRYFLSINSDCLPENAVQGEKRTYRTINIDGNEFEFSAGFTELHTLSYRKILDGEGFRISEARNCIQIVSDIRHATPIGLKGDYHPLAKLPLSAHPFGWDDKR</sequence>
<dbReference type="Gene3D" id="3.30.360.10">
    <property type="entry name" value="Dihydrodipicolinate Reductase, domain 2"/>
    <property type="match status" value="1"/>
</dbReference>
<organism evidence="3 4">
    <name type="scientific">Bacteroides uniformis</name>
    <dbReference type="NCBI Taxonomy" id="820"/>
    <lineage>
        <taxon>Bacteria</taxon>
        <taxon>Pseudomonadati</taxon>
        <taxon>Bacteroidota</taxon>
        <taxon>Bacteroidia</taxon>
        <taxon>Bacteroidales</taxon>
        <taxon>Bacteroidaceae</taxon>
        <taxon>Bacteroides</taxon>
    </lineage>
</organism>
<dbReference type="EMBL" id="QSTL01000004">
    <property type="protein sequence ID" value="RGM56641.1"/>
    <property type="molecule type" value="Genomic_DNA"/>
</dbReference>
<dbReference type="SUPFAM" id="SSF55347">
    <property type="entry name" value="Glyceraldehyde-3-phosphate dehydrogenase-like, C-terminal domain"/>
    <property type="match status" value="1"/>
</dbReference>
<evidence type="ECO:0000259" key="2">
    <source>
        <dbReference type="Pfam" id="PF02894"/>
    </source>
</evidence>
<proteinExistence type="predicted"/>